<dbReference type="AlphaFoldDB" id="A0A9R0WLA2"/>
<keyword evidence="3" id="KW-1185">Reference proteome</keyword>
<evidence type="ECO:0000256" key="1">
    <source>
        <dbReference type="SAM" id="MobiDB-lite"/>
    </source>
</evidence>
<feature type="region of interest" description="Disordered" evidence="1">
    <location>
        <begin position="67"/>
        <end position="107"/>
    </location>
</feature>
<reference evidence="2 3" key="1">
    <citation type="submission" date="2017-09" db="EMBL/GenBank/DDBJ databases">
        <authorList>
            <consortium name="International Durum Wheat Genome Sequencing Consortium (IDWGSC)"/>
            <person name="Milanesi L."/>
        </authorList>
    </citation>
    <scope>NUCLEOTIDE SEQUENCE [LARGE SCALE GENOMIC DNA]</scope>
    <source>
        <strain evidence="3">cv. Svevo</strain>
    </source>
</reference>
<dbReference type="EMBL" id="LT934119">
    <property type="protein sequence ID" value="VAI15825.1"/>
    <property type="molecule type" value="Genomic_DNA"/>
</dbReference>
<sequence length="107" mass="12011">MAGTAAVYRRVMKAVQKHVGGSADKKHFREFVAAEFRSPAGTEADARARLRLAGDYAYHLTSIQHQKNNQEELESFQERSPSNEAAITEKNEDQQERARQPAESGHN</sequence>
<accession>A0A9R0WLA2</accession>
<dbReference type="Gramene" id="TRITD5Av1G106330.1">
    <property type="protein sequence ID" value="TRITD5Av1G106330.1"/>
    <property type="gene ID" value="TRITD5Av1G106330"/>
</dbReference>
<evidence type="ECO:0008006" key="4">
    <source>
        <dbReference type="Google" id="ProtNLM"/>
    </source>
</evidence>
<evidence type="ECO:0000313" key="3">
    <source>
        <dbReference type="Proteomes" id="UP000324705"/>
    </source>
</evidence>
<organism evidence="2 3">
    <name type="scientific">Triticum turgidum subsp. durum</name>
    <name type="common">Durum wheat</name>
    <name type="synonym">Triticum durum</name>
    <dbReference type="NCBI Taxonomy" id="4567"/>
    <lineage>
        <taxon>Eukaryota</taxon>
        <taxon>Viridiplantae</taxon>
        <taxon>Streptophyta</taxon>
        <taxon>Embryophyta</taxon>
        <taxon>Tracheophyta</taxon>
        <taxon>Spermatophyta</taxon>
        <taxon>Magnoliopsida</taxon>
        <taxon>Liliopsida</taxon>
        <taxon>Poales</taxon>
        <taxon>Poaceae</taxon>
        <taxon>BOP clade</taxon>
        <taxon>Pooideae</taxon>
        <taxon>Triticodae</taxon>
        <taxon>Triticeae</taxon>
        <taxon>Triticinae</taxon>
        <taxon>Triticum</taxon>
    </lineage>
</organism>
<gene>
    <name evidence="2" type="ORF">TRITD_5Av1G106330</name>
</gene>
<name>A0A9R0WLA2_TRITD</name>
<dbReference type="PANTHER" id="PTHR35763">
    <property type="entry name" value="COMPLEX 1 LYR-LIKE PROTEIN"/>
    <property type="match status" value="1"/>
</dbReference>
<evidence type="ECO:0000313" key="2">
    <source>
        <dbReference type="EMBL" id="VAI15825.1"/>
    </source>
</evidence>
<proteinExistence type="predicted"/>
<dbReference type="Proteomes" id="UP000324705">
    <property type="component" value="Chromosome 5A"/>
</dbReference>
<dbReference type="PANTHER" id="PTHR35763:SF1">
    <property type="entry name" value="OS11G0133900 PROTEIN"/>
    <property type="match status" value="1"/>
</dbReference>
<feature type="compositionally biased region" description="Basic and acidic residues" evidence="1">
    <location>
        <begin position="87"/>
        <end position="107"/>
    </location>
</feature>
<protein>
    <recommendedName>
        <fullName evidence="4">Complex 1 LYR protein</fullName>
    </recommendedName>
</protein>